<dbReference type="Pfam" id="PF03401">
    <property type="entry name" value="TctC"/>
    <property type="match status" value="1"/>
</dbReference>
<dbReference type="EMBL" id="BMKS01000004">
    <property type="protein sequence ID" value="GGG28887.1"/>
    <property type="molecule type" value="Genomic_DNA"/>
</dbReference>
<organism evidence="3 4">
    <name type="scientific">Caldovatus sediminis</name>
    <dbReference type="NCBI Taxonomy" id="2041189"/>
    <lineage>
        <taxon>Bacteria</taxon>
        <taxon>Pseudomonadati</taxon>
        <taxon>Pseudomonadota</taxon>
        <taxon>Alphaproteobacteria</taxon>
        <taxon>Acetobacterales</taxon>
        <taxon>Roseomonadaceae</taxon>
        <taxon>Caldovatus</taxon>
    </lineage>
</organism>
<dbReference type="PANTHER" id="PTHR42928:SF5">
    <property type="entry name" value="BLR1237 PROTEIN"/>
    <property type="match status" value="1"/>
</dbReference>
<dbReference type="CDD" id="cd07012">
    <property type="entry name" value="PBP2_Bug_TTT"/>
    <property type="match status" value="1"/>
</dbReference>
<feature type="compositionally biased region" description="Low complexity" evidence="2">
    <location>
        <begin position="8"/>
        <end position="23"/>
    </location>
</feature>
<dbReference type="InterPro" id="IPR005064">
    <property type="entry name" value="BUG"/>
</dbReference>
<dbReference type="Proteomes" id="UP000597507">
    <property type="component" value="Unassembled WGS sequence"/>
</dbReference>
<dbReference type="SUPFAM" id="SSF53850">
    <property type="entry name" value="Periplasmic binding protein-like II"/>
    <property type="match status" value="1"/>
</dbReference>
<feature type="region of interest" description="Disordered" evidence="2">
    <location>
        <begin position="1"/>
        <end position="23"/>
    </location>
</feature>
<dbReference type="PIRSF" id="PIRSF017082">
    <property type="entry name" value="YflP"/>
    <property type="match status" value="1"/>
</dbReference>
<dbReference type="InterPro" id="IPR006311">
    <property type="entry name" value="TAT_signal"/>
</dbReference>
<keyword evidence="4" id="KW-1185">Reference proteome</keyword>
<evidence type="ECO:0000256" key="1">
    <source>
        <dbReference type="ARBA" id="ARBA00006987"/>
    </source>
</evidence>
<reference evidence="3 4" key="1">
    <citation type="journal article" date="2014" name="Int. J. Syst. Evol. Microbiol.">
        <title>Complete genome sequence of Corynebacterium casei LMG S-19264T (=DSM 44701T), isolated from a smear-ripened cheese.</title>
        <authorList>
            <consortium name="US DOE Joint Genome Institute (JGI-PGF)"/>
            <person name="Walter F."/>
            <person name="Albersmeier A."/>
            <person name="Kalinowski J."/>
            <person name="Ruckert C."/>
        </authorList>
    </citation>
    <scope>NUCLEOTIDE SEQUENCE [LARGE SCALE GENOMIC DNA]</scope>
    <source>
        <strain evidence="3 4">CGMCC 1.16330</strain>
    </source>
</reference>
<dbReference type="InterPro" id="IPR042100">
    <property type="entry name" value="Bug_dom1"/>
</dbReference>
<evidence type="ECO:0008006" key="5">
    <source>
        <dbReference type="Google" id="ProtNLM"/>
    </source>
</evidence>
<dbReference type="Gene3D" id="3.40.190.10">
    <property type="entry name" value="Periplasmic binding protein-like II"/>
    <property type="match status" value="1"/>
</dbReference>
<sequence>MTEPPTFGRASQPTAAAASAGPRLPRRALPGLAVAAPAAALGPALAPRGASAADPPWPTRPITMVIAYPPGAITDTVGRRVGDRLGAALGVPVVIDNRGGAGGNLAASLVSRAQPDGQTLLFTSYGNLLIAAAADLRLDFHPQRDLTPIALIGPMTVVLLVRPDLPYRTIGEFVAYARANPGKVNFASVGVGSSYHLLIEQMMALGKLDMLHVPYRGGAAAMADFLAGRVDAMLATLLFARPYINDNRARAIAVANAERSPVLSDLPTVSEQGVPGARLVDGLGVMGPARLPAHVVRRVNAAVQDILREPEMHAWLTREGVVPRPAPPEAFVDLLREEAEPLRRLIRENNIQLQ</sequence>
<dbReference type="PANTHER" id="PTHR42928">
    <property type="entry name" value="TRICARBOXYLATE-BINDING PROTEIN"/>
    <property type="match status" value="1"/>
</dbReference>
<comment type="similarity">
    <text evidence="1">Belongs to the UPF0065 (bug) family.</text>
</comment>
<comment type="caution">
    <text evidence="3">The sequence shown here is derived from an EMBL/GenBank/DDBJ whole genome shotgun (WGS) entry which is preliminary data.</text>
</comment>
<dbReference type="Gene3D" id="3.40.190.150">
    <property type="entry name" value="Bordetella uptake gene, domain 1"/>
    <property type="match status" value="1"/>
</dbReference>
<proteinExistence type="inferred from homology"/>
<accession>A0A8J2ZA30</accession>
<evidence type="ECO:0000256" key="2">
    <source>
        <dbReference type="SAM" id="MobiDB-lite"/>
    </source>
</evidence>
<dbReference type="RefSeq" id="WP_188899501.1">
    <property type="nucleotide sequence ID" value="NZ_BMKS01000004.1"/>
</dbReference>
<dbReference type="PROSITE" id="PS51318">
    <property type="entry name" value="TAT"/>
    <property type="match status" value="1"/>
</dbReference>
<dbReference type="AlphaFoldDB" id="A0A8J2ZA30"/>
<evidence type="ECO:0000313" key="3">
    <source>
        <dbReference type="EMBL" id="GGG28887.1"/>
    </source>
</evidence>
<name>A0A8J2ZA30_9PROT</name>
<evidence type="ECO:0000313" key="4">
    <source>
        <dbReference type="Proteomes" id="UP000597507"/>
    </source>
</evidence>
<protein>
    <recommendedName>
        <fullName evidence="5">Tripartite tricarboxylate transporter substrate binding protein</fullName>
    </recommendedName>
</protein>
<gene>
    <name evidence="3" type="ORF">GCM10010964_16010</name>
</gene>